<comment type="caution">
    <text evidence="1">The sequence shown here is derived from an EMBL/GenBank/DDBJ whole genome shotgun (WGS) entry which is preliminary data.</text>
</comment>
<dbReference type="Proteomes" id="UP000666240">
    <property type="component" value="Unassembled WGS sequence"/>
</dbReference>
<name>A0A8J7ULL4_9HYPH</name>
<evidence type="ECO:0000313" key="2">
    <source>
        <dbReference type="Proteomes" id="UP000666240"/>
    </source>
</evidence>
<proteinExistence type="predicted"/>
<keyword evidence="2" id="KW-1185">Reference proteome</keyword>
<dbReference type="AlphaFoldDB" id="A0A8J7ULL4"/>
<dbReference type="EMBL" id="JAGIYY010000004">
    <property type="protein sequence ID" value="MBP0439552.1"/>
    <property type="molecule type" value="Genomic_DNA"/>
</dbReference>
<sequence length="190" mass="21948">MVDARVRPDRHIKSRTTRVYKHAYDPWTISSSTPAQPLQFEHQEVDRSQGNLTPLAKPNDERSLKYYALYEAIRRMARLPKGHDFHIDTESAKHAEELLAVFATNFKGRAPKMFAQDGEAVVLTWDFDVLKRYLTIAGQELDLMDIGRASKMRCDYELDYDKADDFRKLLLLFGDEPLSETDPQDLNAAR</sequence>
<gene>
    <name evidence="1" type="ORF">J5Y06_12895</name>
</gene>
<reference evidence="1" key="1">
    <citation type="submission" date="2021-03" db="EMBL/GenBank/DDBJ databases">
        <title>Genome sequencing and assembly of Tianweitania sediminis.</title>
        <authorList>
            <person name="Chhetri G."/>
        </authorList>
    </citation>
    <scope>NUCLEOTIDE SEQUENCE</scope>
    <source>
        <strain evidence="1">Z8</strain>
    </source>
</reference>
<evidence type="ECO:0000313" key="1">
    <source>
        <dbReference type="EMBL" id="MBP0439552.1"/>
    </source>
</evidence>
<dbReference type="RefSeq" id="WP_209335596.1">
    <property type="nucleotide sequence ID" value="NZ_JAGIYY010000004.1"/>
</dbReference>
<organism evidence="1 2">
    <name type="scientific">Tianweitania sediminis</name>
    <dbReference type="NCBI Taxonomy" id="1502156"/>
    <lineage>
        <taxon>Bacteria</taxon>
        <taxon>Pseudomonadati</taxon>
        <taxon>Pseudomonadota</taxon>
        <taxon>Alphaproteobacteria</taxon>
        <taxon>Hyphomicrobiales</taxon>
        <taxon>Phyllobacteriaceae</taxon>
        <taxon>Tianweitania</taxon>
    </lineage>
</organism>
<protein>
    <submittedName>
        <fullName evidence="1">Uncharacterized protein</fullName>
    </submittedName>
</protein>
<accession>A0A8J7ULL4</accession>